<evidence type="ECO:0000313" key="7">
    <source>
        <dbReference type="EMBL" id="QCI58003.1"/>
    </source>
</evidence>
<evidence type="ECO:0000256" key="2">
    <source>
        <dbReference type="ARBA" id="ARBA00022679"/>
    </source>
</evidence>
<dbReference type="Proteomes" id="UP000298642">
    <property type="component" value="Chromosome"/>
</dbReference>
<protein>
    <submittedName>
        <fullName evidence="7">Carbohydrate kinase</fullName>
    </submittedName>
</protein>
<dbReference type="PRINTS" id="PR00990">
    <property type="entry name" value="RIBOKINASE"/>
</dbReference>
<sequence>MDLYSVGEMLVDFLPGSEPGSYIRNAGGAPANVAIAAARNGLEAAMCCSVGDDDFGRYLLGTLRENRVRCIRREPCREAVTTMAFVSLTEEGERSFTFVRKPGADMFLREEDVREADIRDTVIVHAGSCSLSASPAAEATAKALHLGREMGRLVSFDVNYRDMMWNGSQEACAAKVREILPDVDLLKISEEEADMLGGEAELPALMERYGLTLVVLTLGGQGARGYFRGRRLAVPGRRAHCADATGAGDAFWGGMLSQMRFRGVTQAEQLTEPLVQEALEYGNVSGWLCVQGRGAIPSLPTRQEIERHLV</sequence>
<dbReference type="AlphaFoldDB" id="A0A4D7AJV4"/>
<dbReference type="Pfam" id="PF00294">
    <property type="entry name" value="PfkB"/>
    <property type="match status" value="1"/>
</dbReference>
<reference evidence="8" key="1">
    <citation type="submission" date="2018-12" db="EMBL/GenBank/DDBJ databases">
        <title>Dusodibacter welbiota gen. nov., sp. nov., isolated from human faeces and emended description of the Oscillibacter genus.</title>
        <authorList>
            <person name="Le Roy T."/>
            <person name="Van der Smissen P."/>
            <person name="Delzenne N."/>
            <person name="Muccioli G."/>
            <person name="Collet J.F."/>
            <person name="Cani P.D."/>
        </authorList>
    </citation>
    <scope>NUCLEOTIDE SEQUENCE [LARGE SCALE GENOMIC DNA]</scope>
    <source>
        <strain evidence="8">J115</strain>
    </source>
</reference>
<dbReference type="PANTHER" id="PTHR43085:SF1">
    <property type="entry name" value="PSEUDOURIDINE KINASE-RELATED"/>
    <property type="match status" value="1"/>
</dbReference>
<keyword evidence="2" id="KW-0808">Transferase</keyword>
<dbReference type="EMBL" id="CP034413">
    <property type="protein sequence ID" value="QCI58003.1"/>
    <property type="molecule type" value="Genomic_DNA"/>
</dbReference>
<evidence type="ECO:0000259" key="6">
    <source>
        <dbReference type="Pfam" id="PF00294"/>
    </source>
</evidence>
<dbReference type="Gene3D" id="3.40.1190.20">
    <property type="match status" value="1"/>
</dbReference>
<keyword evidence="5" id="KW-0067">ATP-binding</keyword>
<dbReference type="InterPro" id="IPR002139">
    <property type="entry name" value="Ribo/fructo_kinase"/>
</dbReference>
<dbReference type="SUPFAM" id="SSF53613">
    <property type="entry name" value="Ribokinase-like"/>
    <property type="match status" value="1"/>
</dbReference>
<accession>A0A4D7AJV4</accession>
<dbReference type="RefSeq" id="WP_119311085.1">
    <property type="nucleotide sequence ID" value="NZ_CAUWCU010000006.1"/>
</dbReference>
<proteinExistence type="inferred from homology"/>
<dbReference type="InterPro" id="IPR029056">
    <property type="entry name" value="Ribokinase-like"/>
</dbReference>
<dbReference type="GO" id="GO:0016301">
    <property type="term" value="F:kinase activity"/>
    <property type="evidence" value="ECO:0007669"/>
    <property type="project" value="UniProtKB-KW"/>
</dbReference>
<evidence type="ECO:0000256" key="3">
    <source>
        <dbReference type="ARBA" id="ARBA00022741"/>
    </source>
</evidence>
<dbReference type="InterPro" id="IPR050306">
    <property type="entry name" value="PfkB_Carbo_kinase"/>
</dbReference>
<organism evidence="7 8">
    <name type="scientific">Dysosmobacter welbionis</name>
    <dbReference type="NCBI Taxonomy" id="2093857"/>
    <lineage>
        <taxon>Bacteria</taxon>
        <taxon>Bacillati</taxon>
        <taxon>Bacillota</taxon>
        <taxon>Clostridia</taxon>
        <taxon>Eubacteriales</taxon>
        <taxon>Oscillospiraceae</taxon>
        <taxon>Dysosmobacter</taxon>
    </lineage>
</organism>
<dbReference type="GO" id="GO:0005524">
    <property type="term" value="F:ATP binding"/>
    <property type="evidence" value="ECO:0007669"/>
    <property type="project" value="UniProtKB-KW"/>
</dbReference>
<evidence type="ECO:0000256" key="4">
    <source>
        <dbReference type="ARBA" id="ARBA00022777"/>
    </source>
</evidence>
<dbReference type="GeneID" id="89522859"/>
<name>A0A4D7AJV4_9FIRM</name>
<feature type="domain" description="Carbohydrate kinase PfkB" evidence="6">
    <location>
        <begin position="18"/>
        <end position="302"/>
    </location>
</feature>
<dbReference type="CDD" id="cd01167">
    <property type="entry name" value="bac_FRK"/>
    <property type="match status" value="1"/>
</dbReference>
<keyword evidence="8" id="KW-1185">Reference proteome</keyword>
<evidence type="ECO:0000256" key="5">
    <source>
        <dbReference type="ARBA" id="ARBA00022840"/>
    </source>
</evidence>
<dbReference type="KEGG" id="obj:EIO64_01185"/>
<evidence type="ECO:0000256" key="1">
    <source>
        <dbReference type="ARBA" id="ARBA00010688"/>
    </source>
</evidence>
<comment type="similarity">
    <text evidence="1">Belongs to the carbohydrate kinase PfkB family.</text>
</comment>
<evidence type="ECO:0000313" key="8">
    <source>
        <dbReference type="Proteomes" id="UP000298642"/>
    </source>
</evidence>
<gene>
    <name evidence="7" type="ORF">EIO64_01185</name>
</gene>
<dbReference type="InterPro" id="IPR011611">
    <property type="entry name" value="PfkB_dom"/>
</dbReference>
<dbReference type="PANTHER" id="PTHR43085">
    <property type="entry name" value="HEXOKINASE FAMILY MEMBER"/>
    <property type="match status" value="1"/>
</dbReference>
<keyword evidence="4 7" id="KW-0418">Kinase</keyword>
<keyword evidence="3" id="KW-0547">Nucleotide-binding</keyword>